<dbReference type="PATRIC" id="fig|1458307.3.peg.239"/>
<evidence type="ECO:0000256" key="1">
    <source>
        <dbReference type="ARBA" id="ARBA00022692"/>
    </source>
</evidence>
<evidence type="ECO:0000313" key="5">
    <source>
        <dbReference type="Proteomes" id="UP000067444"/>
    </source>
</evidence>
<evidence type="ECO:0000256" key="2">
    <source>
        <dbReference type="ARBA" id="ARBA00022989"/>
    </source>
</evidence>
<sequence>MEKDPFFYVIIVACLVVAAILAWGLSTFKAGGDGKRSNKIMQLRIAAQFVAVVLIVGFAYFKTQGGN</sequence>
<dbReference type="Gene3D" id="6.10.140.1320">
    <property type="match status" value="1"/>
</dbReference>
<keyword evidence="3" id="KW-0472">Membrane</keyword>
<dbReference type="Pfam" id="PF04588">
    <property type="entry name" value="HIG_1_N"/>
    <property type="match status" value="1"/>
</dbReference>
<dbReference type="EMBL" id="CP012160">
    <property type="protein sequence ID" value="AKS44806.1"/>
    <property type="molecule type" value="Genomic_DNA"/>
</dbReference>
<dbReference type="NCBIfam" id="NF033233">
    <property type="entry name" value="twin_helix"/>
    <property type="match status" value="1"/>
</dbReference>
<keyword evidence="5" id="KW-1185">Reference proteome</keyword>
<keyword evidence="2" id="KW-1133">Transmembrane helix</keyword>
<dbReference type="PROSITE" id="PS51503">
    <property type="entry name" value="HIG1"/>
    <property type="match status" value="1"/>
</dbReference>
<dbReference type="AlphaFoldDB" id="A0A0K0Y1P8"/>
<dbReference type="STRING" id="1458307.OSB_02370"/>
<evidence type="ECO:0000313" key="4">
    <source>
        <dbReference type="EMBL" id="AKS44806.1"/>
    </source>
</evidence>
<dbReference type="KEGG" id="otm:OSB_02370"/>
<accession>A0A0K0Y1P8</accession>
<dbReference type="OrthoDB" id="7284889at2"/>
<reference evidence="4 5" key="1">
    <citation type="journal article" date="2015" name="Genome Announc.">
        <title>Closed Genome Sequence of Octadecabacter temperatus SB1, the First Mesophilic Species of the Genus Octadecabacter.</title>
        <authorList>
            <person name="Voget S."/>
            <person name="Billerbeck S."/>
            <person name="Simon M."/>
            <person name="Daniel R."/>
        </authorList>
    </citation>
    <scope>NUCLEOTIDE SEQUENCE [LARGE SCALE GENOMIC DNA]</scope>
    <source>
        <strain evidence="4 5">SB1</strain>
    </source>
</reference>
<proteinExistence type="predicted"/>
<dbReference type="Proteomes" id="UP000067444">
    <property type="component" value="Chromosome"/>
</dbReference>
<protein>
    <submittedName>
        <fullName evidence="4">Uncharacterized protein</fullName>
    </submittedName>
</protein>
<dbReference type="RefSeq" id="WP_049833257.1">
    <property type="nucleotide sequence ID" value="NZ_CP012160.1"/>
</dbReference>
<gene>
    <name evidence="4" type="ORF">OSB_02370</name>
</gene>
<name>A0A0K0Y1P8_9RHOB</name>
<evidence type="ECO:0000256" key="3">
    <source>
        <dbReference type="ARBA" id="ARBA00023136"/>
    </source>
</evidence>
<organism evidence="4 5">
    <name type="scientific">Octadecabacter temperatus</name>
    <dbReference type="NCBI Taxonomy" id="1458307"/>
    <lineage>
        <taxon>Bacteria</taxon>
        <taxon>Pseudomonadati</taxon>
        <taxon>Pseudomonadota</taxon>
        <taxon>Alphaproteobacteria</taxon>
        <taxon>Rhodobacterales</taxon>
        <taxon>Roseobacteraceae</taxon>
        <taxon>Octadecabacter</taxon>
    </lineage>
</organism>
<dbReference type="InterPro" id="IPR007667">
    <property type="entry name" value="Hypoxia_induced_domain"/>
</dbReference>
<keyword evidence="1" id="KW-0812">Transmembrane</keyword>